<dbReference type="NCBIfam" id="TIGR01727">
    <property type="entry name" value="oligo_HPY"/>
    <property type="match status" value="1"/>
</dbReference>
<dbReference type="InterPro" id="IPR017871">
    <property type="entry name" value="ABC_transporter-like_CS"/>
</dbReference>
<evidence type="ECO:0000256" key="2">
    <source>
        <dbReference type="ARBA" id="ARBA00005417"/>
    </source>
</evidence>
<keyword evidence="9" id="KW-0653">Protein transport</keyword>
<dbReference type="Proteomes" id="UP000718278">
    <property type="component" value="Unassembled WGS sequence"/>
</dbReference>
<dbReference type="InterPro" id="IPR050388">
    <property type="entry name" value="ABC_Ni/Peptide_Import"/>
</dbReference>
<keyword evidence="4" id="KW-1003">Cell membrane</keyword>
<keyword evidence="8" id="KW-0571">Peptide transport</keyword>
<evidence type="ECO:0000256" key="9">
    <source>
        <dbReference type="ARBA" id="ARBA00022927"/>
    </source>
</evidence>
<dbReference type="RefSeq" id="WP_207486409.1">
    <property type="nucleotide sequence ID" value="NZ_JADIJS010000001.1"/>
</dbReference>
<dbReference type="PROSITE" id="PS50893">
    <property type="entry name" value="ABC_TRANSPORTER_2"/>
    <property type="match status" value="1"/>
</dbReference>
<evidence type="ECO:0000256" key="3">
    <source>
        <dbReference type="ARBA" id="ARBA00022448"/>
    </source>
</evidence>
<evidence type="ECO:0000256" key="5">
    <source>
        <dbReference type="ARBA" id="ARBA00022519"/>
    </source>
</evidence>
<dbReference type="GO" id="GO:0005524">
    <property type="term" value="F:ATP binding"/>
    <property type="evidence" value="ECO:0007669"/>
    <property type="project" value="UniProtKB-KW"/>
</dbReference>
<dbReference type="PANTHER" id="PTHR43297">
    <property type="entry name" value="OLIGOPEPTIDE TRANSPORT ATP-BINDING PROTEIN APPD"/>
    <property type="match status" value="1"/>
</dbReference>
<feature type="domain" description="ABC transporter" evidence="13">
    <location>
        <begin position="4"/>
        <end position="249"/>
    </location>
</feature>
<comment type="function">
    <text evidence="12">Probably part of an ABC transporter complex that could be involved in peptide import. Probably responsible for energy coupling to the transport system.</text>
</comment>
<sequence>MAFVSIRDLKVSFSGVQVLHGINLDIDRGETLGLVGESGCGKSVTWLAALGLLPGKTSVSGSVVVDGQQLIDAPRHVQESVRGGRIAMIFQDPSSSLNPVKKVGPQIVESLALHRGLKGSAARLEAIKLMERVGIPDAARRFDLFPHEFSGGQCQRIMIAIALAGEPDVLIADEPTTALDVTIQAQILDLLNQIRQETGMAIVFISHDLGAVSQICERVCVMYAGRIVETAQTSELFETPKHPYTLGLFDAIPRLDGGRERLRAIPGTVPDPRHLPQGCAFAPRCLQATEQCEKHIPELRQLSAQKVACFNAVDVMETAFIDAGNAHRTIGAEGAAA</sequence>
<keyword evidence="15" id="KW-1185">Reference proteome</keyword>
<evidence type="ECO:0000259" key="13">
    <source>
        <dbReference type="PROSITE" id="PS50893"/>
    </source>
</evidence>
<dbReference type="EMBL" id="JADIJS010000001">
    <property type="protein sequence ID" value="MBO1038268.1"/>
    <property type="molecule type" value="Genomic_DNA"/>
</dbReference>
<accession>A0ABS3JWQ0</accession>
<dbReference type="PROSITE" id="PS00211">
    <property type="entry name" value="ABC_TRANSPORTER_1"/>
    <property type="match status" value="1"/>
</dbReference>
<gene>
    <name evidence="14" type="ORF">IPV26_01155</name>
</gene>
<evidence type="ECO:0000256" key="10">
    <source>
        <dbReference type="ARBA" id="ARBA00022967"/>
    </source>
</evidence>
<keyword evidence="10" id="KW-1278">Translocase</keyword>
<evidence type="ECO:0000256" key="4">
    <source>
        <dbReference type="ARBA" id="ARBA00022475"/>
    </source>
</evidence>
<dbReference type="Pfam" id="PF00005">
    <property type="entry name" value="ABC_tran"/>
    <property type="match status" value="1"/>
</dbReference>
<dbReference type="Pfam" id="PF08352">
    <property type="entry name" value="oligo_HPY"/>
    <property type="match status" value="1"/>
</dbReference>
<evidence type="ECO:0000256" key="11">
    <source>
        <dbReference type="ARBA" id="ARBA00023136"/>
    </source>
</evidence>
<proteinExistence type="inferred from homology"/>
<evidence type="ECO:0000256" key="6">
    <source>
        <dbReference type="ARBA" id="ARBA00022741"/>
    </source>
</evidence>
<evidence type="ECO:0000313" key="14">
    <source>
        <dbReference type="EMBL" id="MBO1038268.1"/>
    </source>
</evidence>
<dbReference type="PANTHER" id="PTHR43297:SF2">
    <property type="entry name" value="DIPEPTIDE TRANSPORT ATP-BINDING PROTEIN DPPD"/>
    <property type="match status" value="1"/>
</dbReference>
<dbReference type="SUPFAM" id="SSF52540">
    <property type="entry name" value="P-loop containing nucleoside triphosphate hydrolases"/>
    <property type="match status" value="1"/>
</dbReference>
<comment type="similarity">
    <text evidence="2">Belongs to the ABC transporter superfamily.</text>
</comment>
<dbReference type="Gene3D" id="3.40.50.300">
    <property type="entry name" value="P-loop containing nucleotide triphosphate hydrolases"/>
    <property type="match status" value="1"/>
</dbReference>
<organism evidence="14 15">
    <name type="scientific">Brucella pituitosa</name>
    <dbReference type="NCBI Taxonomy" id="571256"/>
    <lineage>
        <taxon>Bacteria</taxon>
        <taxon>Pseudomonadati</taxon>
        <taxon>Pseudomonadota</taxon>
        <taxon>Alphaproteobacteria</taxon>
        <taxon>Hyphomicrobiales</taxon>
        <taxon>Brucellaceae</taxon>
        <taxon>Brucella/Ochrobactrum group</taxon>
        <taxon>Brucella</taxon>
    </lineage>
</organism>
<comment type="subcellular location">
    <subcellularLocation>
        <location evidence="1">Cell inner membrane</location>
        <topology evidence="1">Peripheral membrane protein</topology>
    </subcellularLocation>
</comment>
<comment type="caution">
    <text evidence="14">The sequence shown here is derived from an EMBL/GenBank/DDBJ whole genome shotgun (WGS) entry which is preliminary data.</text>
</comment>
<name>A0ABS3JWQ0_9HYPH</name>
<dbReference type="InterPro" id="IPR003593">
    <property type="entry name" value="AAA+_ATPase"/>
</dbReference>
<keyword evidence="5" id="KW-0997">Cell inner membrane</keyword>
<keyword evidence="6" id="KW-0547">Nucleotide-binding</keyword>
<evidence type="ECO:0000256" key="1">
    <source>
        <dbReference type="ARBA" id="ARBA00004417"/>
    </source>
</evidence>
<keyword evidence="3" id="KW-0813">Transport</keyword>
<dbReference type="InterPro" id="IPR013563">
    <property type="entry name" value="Oligopep_ABC_C"/>
</dbReference>
<dbReference type="SMART" id="SM00382">
    <property type="entry name" value="AAA"/>
    <property type="match status" value="1"/>
</dbReference>
<evidence type="ECO:0000313" key="15">
    <source>
        <dbReference type="Proteomes" id="UP000718278"/>
    </source>
</evidence>
<protein>
    <submittedName>
        <fullName evidence="14">ABC transporter ATP-binding protein</fullName>
    </submittedName>
</protein>
<dbReference type="InterPro" id="IPR027417">
    <property type="entry name" value="P-loop_NTPase"/>
</dbReference>
<dbReference type="CDD" id="cd03257">
    <property type="entry name" value="ABC_NikE_OppD_transporters"/>
    <property type="match status" value="1"/>
</dbReference>
<reference evidence="14 15" key="1">
    <citation type="submission" date="2020-10" db="EMBL/GenBank/DDBJ databases">
        <title>Genomic characterization of underground lake bacteria from Wind Cave National Park: Insight into the archetypical LuxI/LuxR and identification of LuxR solos.</title>
        <authorList>
            <person name="Wengert P.C."/>
            <person name="Savka M.A."/>
        </authorList>
    </citation>
    <scope>NUCLEOTIDE SEQUENCE [LARGE SCALE GENOMIC DNA]</scope>
    <source>
        <strain evidence="14 15">SD316</strain>
    </source>
</reference>
<keyword evidence="7 14" id="KW-0067">ATP-binding</keyword>
<evidence type="ECO:0000256" key="12">
    <source>
        <dbReference type="ARBA" id="ARBA00025070"/>
    </source>
</evidence>
<evidence type="ECO:0000256" key="7">
    <source>
        <dbReference type="ARBA" id="ARBA00022840"/>
    </source>
</evidence>
<keyword evidence="11" id="KW-0472">Membrane</keyword>
<dbReference type="InterPro" id="IPR003439">
    <property type="entry name" value="ABC_transporter-like_ATP-bd"/>
</dbReference>
<evidence type="ECO:0000256" key="8">
    <source>
        <dbReference type="ARBA" id="ARBA00022856"/>
    </source>
</evidence>